<protein>
    <submittedName>
        <fullName evidence="1">CLUMA_CG019881, isoform A</fullName>
    </submittedName>
</protein>
<gene>
    <name evidence="1" type="ORF">CLUMA_CG019881</name>
</gene>
<keyword evidence="2" id="KW-1185">Reference proteome</keyword>
<sequence>MQRIRHKTKHKPFGFSHHLFHCLKENLVLIYPKKKEECEASRKFNFGCTPSDMTDDEVHLVNGNFTSIISFPE</sequence>
<dbReference type="EMBL" id="CVRI01000067">
    <property type="protein sequence ID" value="CRL06774.1"/>
    <property type="molecule type" value="Genomic_DNA"/>
</dbReference>
<organism evidence="1 2">
    <name type="scientific">Clunio marinus</name>
    <dbReference type="NCBI Taxonomy" id="568069"/>
    <lineage>
        <taxon>Eukaryota</taxon>
        <taxon>Metazoa</taxon>
        <taxon>Ecdysozoa</taxon>
        <taxon>Arthropoda</taxon>
        <taxon>Hexapoda</taxon>
        <taxon>Insecta</taxon>
        <taxon>Pterygota</taxon>
        <taxon>Neoptera</taxon>
        <taxon>Endopterygota</taxon>
        <taxon>Diptera</taxon>
        <taxon>Nematocera</taxon>
        <taxon>Chironomoidea</taxon>
        <taxon>Chironomidae</taxon>
        <taxon>Clunio</taxon>
    </lineage>
</organism>
<proteinExistence type="predicted"/>
<reference evidence="1 2" key="1">
    <citation type="submission" date="2015-04" db="EMBL/GenBank/DDBJ databases">
        <authorList>
            <person name="Syromyatnikov M.Y."/>
            <person name="Popov V.N."/>
        </authorList>
    </citation>
    <scope>NUCLEOTIDE SEQUENCE [LARGE SCALE GENOMIC DNA]</scope>
</reference>
<evidence type="ECO:0000313" key="1">
    <source>
        <dbReference type="EMBL" id="CRL06774.1"/>
    </source>
</evidence>
<evidence type="ECO:0000313" key="2">
    <source>
        <dbReference type="Proteomes" id="UP000183832"/>
    </source>
</evidence>
<accession>A0A1J1J5M6</accession>
<dbReference type="AlphaFoldDB" id="A0A1J1J5M6"/>
<name>A0A1J1J5M6_9DIPT</name>
<dbReference type="Proteomes" id="UP000183832">
    <property type="component" value="Unassembled WGS sequence"/>
</dbReference>